<evidence type="ECO:0000313" key="2">
    <source>
        <dbReference type="Proteomes" id="UP000076925"/>
    </source>
</evidence>
<accession>A0A139XBT2</accession>
<organism evidence="1 2">
    <name type="scientific">Scytonema hofmannii PCC 7110</name>
    <dbReference type="NCBI Taxonomy" id="128403"/>
    <lineage>
        <taxon>Bacteria</taxon>
        <taxon>Bacillati</taxon>
        <taxon>Cyanobacteriota</taxon>
        <taxon>Cyanophyceae</taxon>
        <taxon>Nostocales</taxon>
        <taxon>Scytonemataceae</taxon>
        <taxon>Scytonema</taxon>
    </lineage>
</organism>
<dbReference type="EMBL" id="ANNX02000020">
    <property type="protein sequence ID" value="KYC42145.1"/>
    <property type="molecule type" value="Genomic_DNA"/>
</dbReference>
<gene>
    <name evidence="1" type="ORF">WA1_19305</name>
</gene>
<protein>
    <submittedName>
        <fullName evidence="1">Uncharacterized protein</fullName>
    </submittedName>
</protein>
<evidence type="ECO:0000313" key="1">
    <source>
        <dbReference type="EMBL" id="KYC42145.1"/>
    </source>
</evidence>
<dbReference type="Proteomes" id="UP000076925">
    <property type="component" value="Unassembled WGS sequence"/>
</dbReference>
<comment type="caution">
    <text evidence="1">The sequence shown here is derived from an EMBL/GenBank/DDBJ whole genome shotgun (WGS) entry which is preliminary data.</text>
</comment>
<keyword evidence="2" id="KW-1185">Reference proteome</keyword>
<reference evidence="1 2" key="1">
    <citation type="journal article" date="2013" name="Genome Biol. Evol.">
        <title>Genomes of Stigonematalean cyanobacteria (subsection V) and the evolution of oxygenic photosynthesis from prokaryotes to plastids.</title>
        <authorList>
            <person name="Dagan T."/>
            <person name="Roettger M."/>
            <person name="Stucken K."/>
            <person name="Landan G."/>
            <person name="Koch R."/>
            <person name="Major P."/>
            <person name="Gould S.B."/>
            <person name="Goremykin V.V."/>
            <person name="Rippka R."/>
            <person name="Tandeau de Marsac N."/>
            <person name="Gugger M."/>
            <person name="Lockhart P.J."/>
            <person name="Allen J.F."/>
            <person name="Brune I."/>
            <person name="Maus I."/>
            <person name="Puhler A."/>
            <person name="Martin W.F."/>
        </authorList>
    </citation>
    <scope>NUCLEOTIDE SEQUENCE [LARGE SCALE GENOMIC DNA]</scope>
    <source>
        <strain evidence="1 2">PCC 7110</strain>
    </source>
</reference>
<name>A0A139XBT2_9CYAN</name>
<dbReference type="AlphaFoldDB" id="A0A139XBT2"/>
<proteinExistence type="predicted"/>
<sequence>MQLPCSCRQSDRFEWVVEADIRPTTLNLTSQEGKQVYFLHFWALDGTNLSAAARVRTDSSGSILAGIAAEQPDRSRGGNSTFVIVPLSCRHWKLHLRRVGTRETTAELYLDDVEAARLLWNPTTTYEPRQVRVGIGRSFSQVKATLNTDNVLVSEKTF</sequence>
<dbReference type="STRING" id="128403.WA1_19305"/>